<keyword evidence="2 4" id="KW-0238">DNA-binding</keyword>
<feature type="domain" description="HTH tetR-type" evidence="6">
    <location>
        <begin position="49"/>
        <end position="109"/>
    </location>
</feature>
<dbReference type="RefSeq" id="WP_129190718.1">
    <property type="nucleotide sequence ID" value="NZ_CP035491.1"/>
</dbReference>
<proteinExistence type="predicted"/>
<evidence type="ECO:0000259" key="6">
    <source>
        <dbReference type="PROSITE" id="PS50977"/>
    </source>
</evidence>
<dbReference type="GO" id="GO:0000976">
    <property type="term" value="F:transcription cis-regulatory region binding"/>
    <property type="evidence" value="ECO:0007669"/>
    <property type="project" value="TreeGrafter"/>
</dbReference>
<dbReference type="InterPro" id="IPR001647">
    <property type="entry name" value="HTH_TetR"/>
</dbReference>
<evidence type="ECO:0000256" key="2">
    <source>
        <dbReference type="ARBA" id="ARBA00023125"/>
    </source>
</evidence>
<feature type="compositionally biased region" description="Low complexity" evidence="5">
    <location>
        <begin position="15"/>
        <end position="24"/>
    </location>
</feature>
<gene>
    <name evidence="7" type="ORF">ET445_08995</name>
</gene>
<dbReference type="Pfam" id="PF00440">
    <property type="entry name" value="TetR_N"/>
    <property type="match status" value="1"/>
</dbReference>
<dbReference type="PROSITE" id="PS50977">
    <property type="entry name" value="HTH_TETR_2"/>
    <property type="match status" value="1"/>
</dbReference>
<protein>
    <submittedName>
        <fullName evidence="7">TetR/AcrR family transcriptional regulator</fullName>
    </submittedName>
</protein>
<evidence type="ECO:0000313" key="7">
    <source>
        <dbReference type="EMBL" id="QAY73453.1"/>
    </source>
</evidence>
<name>A0A4P6FEL8_9MICO</name>
<dbReference type="InterPro" id="IPR009057">
    <property type="entry name" value="Homeodomain-like_sf"/>
</dbReference>
<dbReference type="GO" id="GO:0003700">
    <property type="term" value="F:DNA-binding transcription factor activity"/>
    <property type="evidence" value="ECO:0007669"/>
    <property type="project" value="TreeGrafter"/>
</dbReference>
<dbReference type="InterPro" id="IPR050109">
    <property type="entry name" value="HTH-type_TetR-like_transc_reg"/>
</dbReference>
<dbReference type="PANTHER" id="PTHR30055:SF174">
    <property type="entry name" value="TRANSCRIPTIONAL REGULATORY PROTEIN (PROBABLY TETR-FAMILY)-RELATED"/>
    <property type="match status" value="1"/>
</dbReference>
<sequence length="241" mass="25971">MPPRPAEPDADAEAEAAGTAPETGDAPDNDAPDNDAPENTGRRARLSPEERRAQLVALGVAALAEAPLEGLSIGELARRAGVSRPLFFHYFGSKQGFDREVVAVARDSMLHATEPNTELAPTDRLADTLTRTVGFVREHRGTFYSLVRGAASGDPQVREVVEEARAQQTERVVALFVERRIVVSEPLRLALRAWIAYTEQLLVDAALGSDIPSDELVRILIDSLAGIARAADRDAARALFG</sequence>
<keyword evidence="1" id="KW-0805">Transcription regulation</keyword>
<dbReference type="KEGG" id="agf:ET445_08995"/>
<dbReference type="Proteomes" id="UP000291259">
    <property type="component" value="Chromosome"/>
</dbReference>
<dbReference type="Pfam" id="PF21943">
    <property type="entry name" value="TetR_C_46"/>
    <property type="match status" value="1"/>
</dbReference>
<evidence type="ECO:0000256" key="1">
    <source>
        <dbReference type="ARBA" id="ARBA00023015"/>
    </source>
</evidence>
<dbReference type="PANTHER" id="PTHR30055">
    <property type="entry name" value="HTH-TYPE TRANSCRIPTIONAL REGULATOR RUTR"/>
    <property type="match status" value="1"/>
</dbReference>
<evidence type="ECO:0000256" key="4">
    <source>
        <dbReference type="PROSITE-ProRule" id="PRU00335"/>
    </source>
</evidence>
<dbReference type="EMBL" id="CP035491">
    <property type="protein sequence ID" value="QAY73453.1"/>
    <property type="molecule type" value="Genomic_DNA"/>
</dbReference>
<accession>A0A4P6FEL8</accession>
<feature type="region of interest" description="Disordered" evidence="5">
    <location>
        <begin position="1"/>
        <end position="48"/>
    </location>
</feature>
<organism evidence="7 8">
    <name type="scientific">Agromyces protaetiae</name>
    <dbReference type="NCBI Taxonomy" id="2509455"/>
    <lineage>
        <taxon>Bacteria</taxon>
        <taxon>Bacillati</taxon>
        <taxon>Actinomycetota</taxon>
        <taxon>Actinomycetes</taxon>
        <taxon>Micrococcales</taxon>
        <taxon>Microbacteriaceae</taxon>
        <taxon>Agromyces</taxon>
    </lineage>
</organism>
<dbReference type="OrthoDB" id="8479950at2"/>
<dbReference type="AlphaFoldDB" id="A0A4P6FEL8"/>
<keyword evidence="8" id="KW-1185">Reference proteome</keyword>
<dbReference type="SUPFAM" id="SSF46689">
    <property type="entry name" value="Homeodomain-like"/>
    <property type="match status" value="1"/>
</dbReference>
<keyword evidence="3" id="KW-0804">Transcription</keyword>
<reference evidence="7 8" key="1">
    <citation type="submission" date="2019-01" db="EMBL/GenBank/DDBJ databases">
        <title>Genome sequencing of strain FW100M-8.</title>
        <authorList>
            <person name="Heo J."/>
            <person name="Kim S.-J."/>
            <person name="Kim J.-S."/>
            <person name="Hong S.-B."/>
            <person name="Kwon S.-W."/>
        </authorList>
    </citation>
    <scope>NUCLEOTIDE SEQUENCE [LARGE SCALE GENOMIC DNA]</scope>
    <source>
        <strain evidence="7 8">FW100M-8</strain>
    </source>
</reference>
<evidence type="ECO:0000256" key="3">
    <source>
        <dbReference type="ARBA" id="ARBA00023163"/>
    </source>
</evidence>
<dbReference type="InterPro" id="IPR054129">
    <property type="entry name" value="DesT_TetR_C"/>
</dbReference>
<evidence type="ECO:0000256" key="5">
    <source>
        <dbReference type="SAM" id="MobiDB-lite"/>
    </source>
</evidence>
<evidence type="ECO:0000313" key="8">
    <source>
        <dbReference type="Proteomes" id="UP000291259"/>
    </source>
</evidence>
<feature type="compositionally biased region" description="Acidic residues" evidence="5">
    <location>
        <begin position="25"/>
        <end position="36"/>
    </location>
</feature>
<dbReference type="Gene3D" id="1.10.357.10">
    <property type="entry name" value="Tetracycline Repressor, domain 2"/>
    <property type="match status" value="1"/>
</dbReference>
<feature type="DNA-binding region" description="H-T-H motif" evidence="4">
    <location>
        <begin position="72"/>
        <end position="91"/>
    </location>
</feature>